<protein>
    <submittedName>
        <fullName evidence="3">PEPxxWA-CTERM sorting domain-containing protein</fullName>
    </submittedName>
</protein>
<evidence type="ECO:0000313" key="4">
    <source>
        <dbReference type="Proteomes" id="UP001138757"/>
    </source>
</evidence>
<feature type="transmembrane region" description="Helical" evidence="1">
    <location>
        <begin position="49"/>
        <end position="66"/>
    </location>
</feature>
<keyword evidence="4" id="KW-1185">Reference proteome</keyword>
<dbReference type="NCBIfam" id="NF035944">
    <property type="entry name" value="PEPxxWA-CTERM"/>
    <property type="match status" value="1"/>
</dbReference>
<accession>A0A9X1AI86</accession>
<keyword evidence="1" id="KW-1133">Transmembrane helix</keyword>
<evidence type="ECO:0000313" key="3">
    <source>
        <dbReference type="EMBL" id="MBT2185786.1"/>
    </source>
</evidence>
<keyword evidence="1" id="KW-0472">Membrane</keyword>
<feature type="domain" description="Ice-binding protein C-terminal" evidence="2">
    <location>
        <begin position="46"/>
        <end position="69"/>
    </location>
</feature>
<reference evidence="3" key="1">
    <citation type="submission" date="2021-05" db="EMBL/GenBank/DDBJ databases">
        <title>Genome of Sphingobium sp. strain.</title>
        <authorList>
            <person name="Fan R."/>
        </authorList>
    </citation>
    <scope>NUCLEOTIDE SEQUENCE</scope>
    <source>
        <strain evidence="3">H33</strain>
    </source>
</reference>
<dbReference type="Proteomes" id="UP001138757">
    <property type="component" value="Unassembled WGS sequence"/>
</dbReference>
<dbReference type="Pfam" id="PF07589">
    <property type="entry name" value="PEP-CTERM"/>
    <property type="match status" value="1"/>
</dbReference>
<keyword evidence="1" id="KW-0812">Transmembrane</keyword>
<organism evidence="3 4">
    <name type="scientific">Sphingobium nicotianae</name>
    <dbReference type="NCBI Taxonomy" id="2782607"/>
    <lineage>
        <taxon>Bacteria</taxon>
        <taxon>Pseudomonadati</taxon>
        <taxon>Pseudomonadota</taxon>
        <taxon>Alphaproteobacteria</taxon>
        <taxon>Sphingomonadales</taxon>
        <taxon>Sphingomonadaceae</taxon>
        <taxon>Sphingobium</taxon>
    </lineage>
</organism>
<gene>
    <name evidence="3" type="ORF">KK488_02375</name>
</gene>
<evidence type="ECO:0000259" key="2">
    <source>
        <dbReference type="Pfam" id="PF07589"/>
    </source>
</evidence>
<dbReference type="InterPro" id="IPR013424">
    <property type="entry name" value="Ice-binding_C"/>
</dbReference>
<dbReference type="NCBIfam" id="TIGR02595">
    <property type="entry name" value="PEP_CTERM"/>
    <property type="match status" value="1"/>
</dbReference>
<evidence type="ECO:0000256" key="1">
    <source>
        <dbReference type="SAM" id="Phobius"/>
    </source>
</evidence>
<dbReference type="EMBL" id="JAHGAW010000001">
    <property type="protein sequence ID" value="MBT2185786.1"/>
    <property type="molecule type" value="Genomic_DNA"/>
</dbReference>
<proteinExistence type="predicted"/>
<dbReference type="AlphaFoldDB" id="A0A9X1AI86"/>
<comment type="caution">
    <text evidence="3">The sequence shown here is derived from an EMBL/GenBank/DDBJ whole genome shotgun (WGS) entry which is preliminary data.</text>
</comment>
<sequence>MIPAGGTNAYFSADNPAIFTRGLFVSQVPFSIDDFTFGLEGVLPGIPEPASWALMIAGMALAGAGLRRRRPVAFRVSAAM</sequence>
<name>A0A9X1AI86_9SPHN</name>